<feature type="region of interest" description="Disordered" evidence="9">
    <location>
        <begin position="1"/>
        <end position="44"/>
    </location>
</feature>
<dbReference type="PANTHER" id="PTHR47343">
    <property type="entry name" value="TRANSCRIPTIONAL ACTIVATOR SPT7"/>
    <property type="match status" value="1"/>
</dbReference>
<evidence type="ECO:0000256" key="5">
    <source>
        <dbReference type="ARBA" id="ARBA00023163"/>
    </source>
</evidence>
<feature type="compositionally biased region" description="Basic and acidic residues" evidence="9">
    <location>
        <begin position="15"/>
        <end position="25"/>
    </location>
</feature>
<keyword evidence="2" id="KW-0597">Phosphoprotein</keyword>
<evidence type="ECO:0000256" key="3">
    <source>
        <dbReference type="ARBA" id="ARBA00023015"/>
    </source>
</evidence>
<feature type="compositionally biased region" description="Acidic residues" evidence="9">
    <location>
        <begin position="485"/>
        <end position="500"/>
    </location>
</feature>
<feature type="compositionally biased region" description="Acidic residues" evidence="9">
    <location>
        <begin position="713"/>
        <end position="725"/>
    </location>
</feature>
<dbReference type="Gene3D" id="1.10.20.10">
    <property type="entry name" value="Histone, subunit A"/>
    <property type="match status" value="1"/>
</dbReference>
<keyword evidence="5" id="KW-0804">Transcription</keyword>
<dbReference type="OMA" id="RHICHKI"/>
<feature type="region of interest" description="Disordered" evidence="9">
    <location>
        <begin position="199"/>
        <end position="266"/>
    </location>
</feature>
<comment type="subcellular location">
    <subcellularLocation>
        <location evidence="1">Nucleus</location>
    </subcellularLocation>
</comment>
<dbReference type="InterPro" id="IPR009072">
    <property type="entry name" value="Histone-fold"/>
</dbReference>
<sequence>MRHLHRDVGGLHPRTTPEDNTDRVCSRASSKPRLNHRDPPHPSRRVCADRSNCLPMSFSEAPFSTIKHKWEHGDPAFLRRLAVKVEKSGVWNESLSDVERLSMLEALNDEAKWEKFIEGQVESSSIDPTEPSQPPPSAPSSDTIAPDALDTAFDALTSAFRARCLLYEQSIPLLFPTDRTCCQMDPEIELLIEEEERADASAVGASGSGDAVMTTPPAPTRRAGDDDDYDEDYDDPEPQTSATSETISSGKPASDPIQPTPTSHKPSLATIYHTLEHDRRTMVEQAKLDESDRQVNADVDVHGARDGTSGSGRGIKGDFGAANLSLKHLLSAIDAKREALTLSDTELRHLLSEVRKNRSKWASEEKVGQEELYEACERVVLELRGYTEHSTPFLNRVSKREAPDYHTIVKNPMDLGTVMKKLKALQYKSKEEFVHDLELIWNNCLLYNADPAHFMRKHALSMRKKMHTLVPLIPDITVRDRAEVEAEEAAQDEENEAEPEPEVRASRMAAGGKSTKKKKKSSAETTADREGSPVDEHMTGTETRPGIPARHSFGGSVPPPSLEALTNGVNGHSAGTPPIDPALENSQMEIDNAPQSEELGAAVADPADEGDRSDSLMWKSLTKKRRAGLCSKRHKLLRNGKLNEDYPALVRDRKAMQRFSMWEMRHLGLNLEAEEGMGGLSGVEDEGEADAEVYLAEYQVMAGLPDISPALADDGEDDEEADEISTADPRIQPPGGEVLKRMDANVLELRKIRKVCTKLQIIKQLQQQNAFHANHHRETNIDDPLGFDRVDPDPPALPRDTLMSDDLARFGMERVIGKMLYEAGFEEYQPLALDAVTDIAADYLFRIGKVIRTYMDAPCSRDFTDDEIIMHALQEGGVPDIEALESYIKDDVERRGIKLEETHKRAMNYLVKELRPVGTEGTEGENQFKDNSEKFVSGDFAEELGDDFFGFRELGLDKEFGMFTLSVPLHLLQGRAQNGFPMAQFGANRPVEEQYEPPPPFDPVTYEVAQLQIGLIKPYLFSRLEYADEDAIMEDEDIPPKKKPPKPRLPPSGKITSPRKRPAPSVFASKNNKKKRLGPIPQLEHSESRASDGQSAYVFSPYVRQPHTYNSTMLTRILATLADKYVTEKLLQSEAFHKFVQKTHDTVKNPKSIKDMDFSGWSDKSVAKQGGEKMEAVRTFAALFMDEVKNRDKYNKK</sequence>
<dbReference type="Gene3D" id="1.20.920.10">
    <property type="entry name" value="Bromodomain-like"/>
    <property type="match status" value="1"/>
</dbReference>
<evidence type="ECO:0000313" key="11">
    <source>
        <dbReference type="EMBL" id="GAO46450.1"/>
    </source>
</evidence>
<organism evidence="11 12">
    <name type="scientific">Saitoella complicata (strain BCRC 22490 / CBS 7301 / JCM 7358 / NBRC 10748 / NRRL Y-17804)</name>
    <dbReference type="NCBI Taxonomy" id="698492"/>
    <lineage>
        <taxon>Eukaryota</taxon>
        <taxon>Fungi</taxon>
        <taxon>Dikarya</taxon>
        <taxon>Ascomycota</taxon>
        <taxon>Taphrinomycotina</taxon>
        <taxon>Taphrinomycotina incertae sedis</taxon>
        <taxon>Saitoella</taxon>
    </lineage>
</organism>
<dbReference type="FunFam" id="1.20.920.10:FF:000032">
    <property type="entry name" value="Transcriptional activator spt7"/>
    <property type="match status" value="1"/>
</dbReference>
<feature type="region of interest" description="Disordered" evidence="9">
    <location>
        <begin position="120"/>
        <end position="145"/>
    </location>
</feature>
<dbReference type="EMBL" id="BACD03000004">
    <property type="protein sequence ID" value="GAO46450.1"/>
    <property type="molecule type" value="Genomic_DNA"/>
</dbReference>
<proteinExistence type="predicted"/>
<dbReference type="Proteomes" id="UP000033140">
    <property type="component" value="Unassembled WGS sequence"/>
</dbReference>
<feature type="domain" description="Bromo" evidence="10">
    <location>
        <begin position="385"/>
        <end position="455"/>
    </location>
</feature>
<dbReference type="InterPro" id="IPR020301">
    <property type="entry name" value="Mrx7"/>
</dbReference>
<dbReference type="STRING" id="698492.A0A0E9NAM0"/>
<dbReference type="InterPro" id="IPR001487">
    <property type="entry name" value="Bromodomain"/>
</dbReference>
<dbReference type="GO" id="GO:0000124">
    <property type="term" value="C:SAGA complex"/>
    <property type="evidence" value="ECO:0007669"/>
    <property type="project" value="InterPro"/>
</dbReference>
<comment type="caution">
    <text evidence="11">The sequence shown here is derived from an EMBL/GenBank/DDBJ whole genome shotgun (WGS) entry which is preliminary data.</text>
</comment>
<dbReference type="InterPro" id="IPR036427">
    <property type="entry name" value="Bromodomain-like_sf"/>
</dbReference>
<dbReference type="PRINTS" id="PR00503">
    <property type="entry name" value="BROMODOMAIN"/>
</dbReference>
<feature type="compositionally biased region" description="Polar residues" evidence="9">
    <location>
        <begin position="239"/>
        <end position="251"/>
    </location>
</feature>
<dbReference type="CDD" id="cd22927">
    <property type="entry name" value="HFD_SPT7"/>
    <property type="match status" value="1"/>
</dbReference>
<evidence type="ECO:0000256" key="2">
    <source>
        <dbReference type="ARBA" id="ARBA00022553"/>
    </source>
</evidence>
<evidence type="ECO:0000313" key="12">
    <source>
        <dbReference type="Proteomes" id="UP000033140"/>
    </source>
</evidence>
<feature type="region of interest" description="Disordered" evidence="9">
    <location>
        <begin position="1033"/>
        <end position="1092"/>
    </location>
</feature>
<dbReference type="InterPro" id="IPR037782">
    <property type="entry name" value="Spt7"/>
</dbReference>
<gene>
    <name evidence="11" type="ORF">G7K_0681-t1</name>
</gene>
<feature type="compositionally biased region" description="Acidic residues" evidence="9">
    <location>
        <begin position="225"/>
        <end position="237"/>
    </location>
</feature>
<keyword evidence="3" id="KW-0805">Transcription regulation</keyword>
<feature type="compositionally biased region" description="Basic and acidic residues" evidence="9">
    <location>
        <begin position="526"/>
        <end position="539"/>
    </location>
</feature>
<dbReference type="PANTHER" id="PTHR47343:SF1">
    <property type="entry name" value="TRANSCRIPTIONAL ACTIVATOR SPT7"/>
    <property type="match status" value="1"/>
</dbReference>
<keyword evidence="4 8" id="KW-0103">Bromodomain</keyword>
<dbReference type="GO" id="GO:0005634">
    <property type="term" value="C:nucleus"/>
    <property type="evidence" value="ECO:0007669"/>
    <property type="project" value="UniProtKB-SubCell"/>
</dbReference>
<evidence type="ECO:0000256" key="1">
    <source>
        <dbReference type="ARBA" id="ARBA00004123"/>
    </source>
</evidence>
<dbReference type="InterPro" id="IPR018359">
    <property type="entry name" value="Bromodomain_CS"/>
</dbReference>
<evidence type="ECO:0000256" key="4">
    <source>
        <dbReference type="ARBA" id="ARBA00023117"/>
    </source>
</evidence>
<dbReference type="Pfam" id="PF00439">
    <property type="entry name" value="Bromodomain"/>
    <property type="match status" value="1"/>
</dbReference>
<dbReference type="Pfam" id="PF10906">
    <property type="entry name" value="Mrx7"/>
    <property type="match status" value="1"/>
</dbReference>
<dbReference type="PROSITE" id="PS50014">
    <property type="entry name" value="BROMODOMAIN_2"/>
    <property type="match status" value="1"/>
</dbReference>
<dbReference type="SMART" id="SM00297">
    <property type="entry name" value="BROMO"/>
    <property type="match status" value="1"/>
</dbReference>
<dbReference type="CDD" id="cd05510">
    <property type="entry name" value="Bromo_SPT7_like"/>
    <property type="match status" value="1"/>
</dbReference>
<dbReference type="InterPro" id="IPR006565">
    <property type="entry name" value="BTP"/>
</dbReference>
<evidence type="ECO:0000256" key="6">
    <source>
        <dbReference type="ARBA" id="ARBA00023242"/>
    </source>
</evidence>
<evidence type="ECO:0000256" key="8">
    <source>
        <dbReference type="PROSITE-ProRule" id="PRU00035"/>
    </source>
</evidence>
<dbReference type="AlphaFoldDB" id="A0A0E9NAM0"/>
<dbReference type="GO" id="GO:0046695">
    <property type="term" value="C:SLIK (SAGA-like) complex"/>
    <property type="evidence" value="ECO:0007669"/>
    <property type="project" value="InterPro"/>
</dbReference>
<dbReference type="GO" id="GO:0046982">
    <property type="term" value="F:protein heterodimerization activity"/>
    <property type="evidence" value="ECO:0007669"/>
    <property type="project" value="InterPro"/>
</dbReference>
<accession>A0A0E9NAM0</accession>
<dbReference type="PROSITE" id="PS00633">
    <property type="entry name" value="BROMODOMAIN_1"/>
    <property type="match status" value="1"/>
</dbReference>
<dbReference type="GO" id="GO:0040029">
    <property type="term" value="P:epigenetic regulation of gene expression"/>
    <property type="evidence" value="ECO:0007669"/>
    <property type="project" value="UniProtKB-ARBA"/>
</dbReference>
<evidence type="ECO:0000259" key="10">
    <source>
        <dbReference type="PROSITE" id="PS50014"/>
    </source>
</evidence>
<reference evidence="11 12" key="1">
    <citation type="journal article" date="2011" name="J. Gen. Appl. Microbiol.">
        <title>Draft genome sequencing of the enigmatic yeast Saitoella complicata.</title>
        <authorList>
            <person name="Nishida H."/>
            <person name="Hamamoto M."/>
            <person name="Sugiyama J."/>
        </authorList>
    </citation>
    <scope>NUCLEOTIDE SEQUENCE [LARGE SCALE GENOMIC DNA]</scope>
    <source>
        <strain evidence="11 12">NRRL Y-17804</strain>
    </source>
</reference>
<dbReference type="SUPFAM" id="SSF47370">
    <property type="entry name" value="Bromodomain"/>
    <property type="match status" value="1"/>
</dbReference>
<evidence type="ECO:0000256" key="7">
    <source>
        <dbReference type="ARBA" id="ARBA00093633"/>
    </source>
</evidence>
<feature type="region of interest" description="Disordered" evidence="9">
    <location>
        <begin position="483"/>
        <end position="560"/>
    </location>
</feature>
<evidence type="ECO:0000256" key="9">
    <source>
        <dbReference type="SAM" id="MobiDB-lite"/>
    </source>
</evidence>
<reference evidence="11 12" key="3">
    <citation type="journal article" date="2015" name="Genome Announc.">
        <title>Draft Genome Sequence of the Archiascomycetous Yeast Saitoella complicata.</title>
        <authorList>
            <person name="Yamauchi K."/>
            <person name="Kondo S."/>
            <person name="Hamamoto M."/>
            <person name="Takahashi Y."/>
            <person name="Ogura Y."/>
            <person name="Hayashi T."/>
            <person name="Nishida H."/>
        </authorList>
    </citation>
    <scope>NUCLEOTIDE SEQUENCE [LARGE SCALE GENOMIC DNA]</scope>
    <source>
        <strain evidence="11 12">NRRL Y-17804</strain>
    </source>
</reference>
<name>A0A0E9NAM0_SAICN</name>
<dbReference type="Pfam" id="PF07524">
    <property type="entry name" value="Bromo_TP"/>
    <property type="match status" value="1"/>
</dbReference>
<protein>
    <recommendedName>
        <fullName evidence="7">SAGA complex subunit Spt7</fullName>
    </recommendedName>
</protein>
<keyword evidence="12" id="KW-1185">Reference proteome</keyword>
<feature type="region of interest" description="Disordered" evidence="9">
    <location>
        <begin position="708"/>
        <end position="737"/>
    </location>
</feature>
<reference evidence="11 12" key="2">
    <citation type="journal article" date="2014" name="J. Gen. Appl. Microbiol.">
        <title>The early diverging ascomycetous budding yeast Saitoella complicata has three histone deacetylases belonging to the Clr6, Hos2, and Rpd3 lineages.</title>
        <authorList>
            <person name="Nishida H."/>
            <person name="Matsumoto T."/>
            <person name="Kondo S."/>
            <person name="Hamamoto M."/>
            <person name="Yoshikawa H."/>
        </authorList>
    </citation>
    <scope>NUCLEOTIDE SEQUENCE [LARGE SCALE GENOMIC DNA]</scope>
    <source>
        <strain evidence="11 12">NRRL Y-17804</strain>
    </source>
</reference>
<feature type="compositionally biased region" description="Low complexity" evidence="9">
    <location>
        <begin position="200"/>
        <end position="212"/>
    </location>
</feature>
<dbReference type="GO" id="GO:0005198">
    <property type="term" value="F:structural molecule activity"/>
    <property type="evidence" value="ECO:0007669"/>
    <property type="project" value="TreeGrafter"/>
</dbReference>
<keyword evidence="6" id="KW-0539">Nucleus</keyword>
<dbReference type="GO" id="GO:0006357">
    <property type="term" value="P:regulation of transcription by RNA polymerase II"/>
    <property type="evidence" value="ECO:0007669"/>
    <property type="project" value="UniProtKB-ARBA"/>
</dbReference>